<name>A0ABU1Y0G8_9GAMM</name>
<reference evidence="1 2" key="1">
    <citation type="submission" date="2023-07" db="EMBL/GenBank/DDBJ databases">
        <title>Sorghum-associated microbial communities from plants grown in Nebraska, USA.</title>
        <authorList>
            <person name="Schachtman D."/>
        </authorList>
    </citation>
    <scope>NUCLEOTIDE SEQUENCE [LARGE SCALE GENOMIC DNA]</scope>
    <source>
        <strain evidence="1 2">4099</strain>
    </source>
</reference>
<sequence length="176" mass="18342">MARTWIVQGDATSSGGTVVGGSPFTDIDGFPVARIGDQATCPTHKGAFPIADGDPTTIIDGQPVALHGSTLACGCKVLAVRQSHVFLDAGAIAATFSIPAAATPLAAGVSAAPMAFDEAFILKSELTGKPLANRRYRIFHEDGRCEEGTTDPQGTTRLAISECCERLRIELEEEGP</sequence>
<dbReference type="InterPro" id="IPR008727">
    <property type="entry name" value="PAAR_motif"/>
</dbReference>
<accession>A0ABU1Y0G8</accession>
<dbReference type="CDD" id="cd14744">
    <property type="entry name" value="PAAR_CT_2"/>
    <property type="match status" value="1"/>
</dbReference>
<dbReference type="Gene3D" id="2.60.200.60">
    <property type="match status" value="1"/>
</dbReference>
<keyword evidence="2" id="KW-1185">Reference proteome</keyword>
<protein>
    <submittedName>
        <fullName evidence="1">Zn-binding protein involved in type VI secretion</fullName>
    </submittedName>
</protein>
<dbReference type="EMBL" id="JAVDWO010000016">
    <property type="protein sequence ID" value="MDR7194520.1"/>
    <property type="molecule type" value="Genomic_DNA"/>
</dbReference>
<dbReference type="RefSeq" id="WP_310237925.1">
    <property type="nucleotide sequence ID" value="NZ_JAVDWO010000016.1"/>
</dbReference>
<comment type="caution">
    <text evidence="1">The sequence shown here is derived from an EMBL/GenBank/DDBJ whole genome shotgun (WGS) entry which is preliminary data.</text>
</comment>
<evidence type="ECO:0000313" key="2">
    <source>
        <dbReference type="Proteomes" id="UP001256588"/>
    </source>
</evidence>
<dbReference type="Proteomes" id="UP001256588">
    <property type="component" value="Unassembled WGS sequence"/>
</dbReference>
<gene>
    <name evidence="1" type="ORF">J2W68_003268</name>
</gene>
<organism evidence="1 2">
    <name type="scientific">Luteimonas terrae</name>
    <dbReference type="NCBI Taxonomy" id="1530191"/>
    <lineage>
        <taxon>Bacteria</taxon>
        <taxon>Pseudomonadati</taxon>
        <taxon>Pseudomonadota</taxon>
        <taxon>Gammaproteobacteria</taxon>
        <taxon>Lysobacterales</taxon>
        <taxon>Lysobacteraceae</taxon>
        <taxon>Luteimonas</taxon>
    </lineage>
</organism>
<evidence type="ECO:0000313" key="1">
    <source>
        <dbReference type="EMBL" id="MDR7194520.1"/>
    </source>
</evidence>
<proteinExistence type="predicted"/>
<dbReference type="Pfam" id="PF05488">
    <property type="entry name" value="PAAR_motif"/>
    <property type="match status" value="1"/>
</dbReference>